<accession>A0A0E0KN09</accession>
<name>A0A0E0KN09_ORYPU</name>
<keyword evidence="2" id="KW-1185">Reference proteome</keyword>
<dbReference type="Gramene" id="OPUNC04G03320.2">
    <property type="protein sequence ID" value="OPUNC04G03320.2"/>
    <property type="gene ID" value="OPUNC04G03320"/>
</dbReference>
<proteinExistence type="predicted"/>
<protein>
    <submittedName>
        <fullName evidence="1">Uncharacterized protein</fullName>
    </submittedName>
</protein>
<evidence type="ECO:0000313" key="2">
    <source>
        <dbReference type="Proteomes" id="UP000026962"/>
    </source>
</evidence>
<dbReference type="AlphaFoldDB" id="A0A0E0KN09"/>
<reference evidence="1" key="2">
    <citation type="submission" date="2018-05" db="EMBL/GenBank/DDBJ databases">
        <title>OpunRS2 (Oryza punctata Reference Sequence Version 2).</title>
        <authorList>
            <person name="Zhang J."/>
            <person name="Kudrna D."/>
            <person name="Lee S."/>
            <person name="Talag J."/>
            <person name="Welchert J."/>
            <person name="Wing R.A."/>
        </authorList>
    </citation>
    <scope>NUCLEOTIDE SEQUENCE [LARGE SCALE GENOMIC DNA]</scope>
</reference>
<dbReference type="HOGENOM" id="CLU_2389948_0_0_1"/>
<dbReference type="EnsemblPlants" id="OPUNC04G03320.2">
    <property type="protein sequence ID" value="OPUNC04G03320.2"/>
    <property type="gene ID" value="OPUNC04G03320"/>
</dbReference>
<evidence type="ECO:0000313" key="1">
    <source>
        <dbReference type="EnsemblPlants" id="OPUNC04G03320.2"/>
    </source>
</evidence>
<reference evidence="1" key="1">
    <citation type="submission" date="2015-04" db="UniProtKB">
        <authorList>
            <consortium name="EnsemblPlants"/>
        </authorList>
    </citation>
    <scope>IDENTIFICATION</scope>
</reference>
<organism evidence="1">
    <name type="scientific">Oryza punctata</name>
    <name type="common">Red rice</name>
    <dbReference type="NCBI Taxonomy" id="4537"/>
    <lineage>
        <taxon>Eukaryota</taxon>
        <taxon>Viridiplantae</taxon>
        <taxon>Streptophyta</taxon>
        <taxon>Embryophyta</taxon>
        <taxon>Tracheophyta</taxon>
        <taxon>Spermatophyta</taxon>
        <taxon>Magnoliopsida</taxon>
        <taxon>Liliopsida</taxon>
        <taxon>Poales</taxon>
        <taxon>Poaceae</taxon>
        <taxon>BOP clade</taxon>
        <taxon>Oryzoideae</taxon>
        <taxon>Oryzeae</taxon>
        <taxon>Oryzinae</taxon>
        <taxon>Oryza</taxon>
    </lineage>
</organism>
<sequence>MAPRTASTLTEHERLHRPLWRSHRPKWRPRSPMWRSRSPPWRHHRVRTIMNQRGTTRTRRQVTLAQVLKGGRKRLTVKKAMKTMSPAREICFAS</sequence>
<dbReference type="Proteomes" id="UP000026962">
    <property type="component" value="Chromosome 4"/>
</dbReference>